<feature type="transmembrane region" description="Helical" evidence="6">
    <location>
        <begin position="418"/>
        <end position="436"/>
    </location>
</feature>
<feature type="transmembrane region" description="Helical" evidence="6">
    <location>
        <begin position="347"/>
        <end position="372"/>
    </location>
</feature>
<evidence type="ECO:0000313" key="7">
    <source>
        <dbReference type="EMBL" id="CDL00468.1"/>
    </source>
</evidence>
<reference evidence="7 8" key="1">
    <citation type="journal article" date="2014" name="Genome Announc.">
        <title>Complete genome sequence of Magnetospirillum gryphiswaldense MSR-1.</title>
        <authorList>
            <person name="Wang X."/>
            <person name="Wang Q."/>
            <person name="Zhang W."/>
            <person name="Wang Y."/>
            <person name="Li L."/>
            <person name="Wen T."/>
            <person name="Zhang T."/>
            <person name="Zhang Y."/>
            <person name="Xu J."/>
            <person name="Hu J."/>
            <person name="Li S."/>
            <person name="Liu L."/>
            <person name="Liu J."/>
            <person name="Jiang W."/>
            <person name="Tian J."/>
            <person name="Li Y."/>
            <person name="Schuler D."/>
            <person name="Wang L."/>
            <person name="Li J."/>
        </authorList>
    </citation>
    <scope>NUCLEOTIDE SEQUENCE [LARGE SCALE GENOMIC DNA]</scope>
    <source>
        <strain evidence="8">DSM 6361 / JCM 21280 / NBRC 15271 / MSR-1</strain>
    </source>
</reference>
<evidence type="ECO:0000256" key="3">
    <source>
        <dbReference type="ARBA" id="ARBA00022989"/>
    </source>
</evidence>
<keyword evidence="5" id="KW-0175">Coiled coil</keyword>
<keyword evidence="4 6" id="KW-0472">Membrane</keyword>
<keyword evidence="2 6" id="KW-0812">Transmembrane</keyword>
<proteinExistence type="predicted"/>
<evidence type="ECO:0000256" key="4">
    <source>
        <dbReference type="ARBA" id="ARBA00023136"/>
    </source>
</evidence>
<feature type="transmembrane region" description="Helical" evidence="6">
    <location>
        <begin position="148"/>
        <end position="166"/>
    </location>
</feature>
<accession>V6F7K4</accession>
<keyword evidence="8" id="KW-1185">Reference proteome</keyword>
<dbReference type="PANTHER" id="PTHR30386">
    <property type="entry name" value="MEMBRANE FUSION SUBUNIT OF EMRAB-TOLC MULTIDRUG EFFLUX PUMP"/>
    <property type="match status" value="1"/>
</dbReference>
<gene>
    <name evidence="7" type="ordered locus">MGMSRv2__3253</name>
</gene>
<dbReference type="SUPFAM" id="SSF111369">
    <property type="entry name" value="HlyD-like secretion proteins"/>
    <property type="match status" value="1"/>
</dbReference>
<dbReference type="Proteomes" id="UP000018922">
    <property type="component" value="Chromosome I"/>
</dbReference>
<dbReference type="AlphaFoldDB" id="V6F7K4"/>
<feature type="transmembrane region" description="Helical" evidence="6">
    <location>
        <begin position="378"/>
        <end position="397"/>
    </location>
</feature>
<dbReference type="PANTHER" id="PTHR30386:SF26">
    <property type="entry name" value="TRANSPORT PROTEIN COMB"/>
    <property type="match status" value="1"/>
</dbReference>
<name>V6F7K4_MAGGM</name>
<sequence>MDAAALPLLREELAVYPGPVGRDGAPSWTLHDPLSNRFFRIGWPAFEILSRWHLGEPAAIRTAIETDTVLEVDEDDILGVAEFLARSQLLKADSPGAVDRLLSIHQSGKSSWLTWLLHHYLFFRVPLVRPDAWLGRTLPWVRWLGSRGFRLATLLALLVGLLLIGRQWQSFTATFVDHFSITGLAAFGIALGLAKICHELGHAYTAKAFGCRVPTMGVAFLVLWPMLYTDVNEAWKLNARRQRLLVGGAGILAELTIAAWASLAWGLLPDGTARSMAFTLAATTWISSLAINLSPFMRFDGYFLAMDTLDQPNLHPRSFALARWHLRETLFGLGEPMPEHLPPRTHLGMIVFAWGVWLYRLILFLGIAVLVYHFFIKLVGIILFMVEIGWFVVKPVWAEIREWKKRLPAIRAGRRVRWPLAVLLGGLLLLVVPWNGKVTAPALLKAQEYSLIYVPFGAVLREVTVKDGDRVEAGAVLARLDNPDAEHRRQQLDSRVAALRYELSATGMDSDFRARSQSIAEELRTAQAERAALANEQDRLELLAPMDGIVTDSSPLVQPGQWINQREPLLGLRQGGVLEAYVAEEDVPRLRVGASAYFIPDGRDAGIDATITAIDRVAVTALTEPSLAVPYGGTIPARFDHNNLVPDVAVYRLRLKPVDDRVVPPVPLRGQVRMDGDYRSPLGHGLRAIAAVLLREWGL</sequence>
<evidence type="ECO:0000313" key="8">
    <source>
        <dbReference type="Proteomes" id="UP000018922"/>
    </source>
</evidence>
<dbReference type="eggNOG" id="COG0845">
    <property type="taxonomic scope" value="Bacteria"/>
</dbReference>
<dbReference type="Gene3D" id="2.40.50.100">
    <property type="match status" value="1"/>
</dbReference>
<feature type="transmembrane region" description="Helical" evidence="6">
    <location>
        <begin position="209"/>
        <end position="227"/>
    </location>
</feature>
<dbReference type="HOGENOM" id="CLU_019354_1_0_5"/>
<dbReference type="KEGG" id="mgy:MGMSRv2__3253"/>
<comment type="subcellular location">
    <subcellularLocation>
        <location evidence="1">Membrane</location>
        <topology evidence="1">Single-pass membrane protein</topology>
    </subcellularLocation>
</comment>
<dbReference type="InterPro" id="IPR050739">
    <property type="entry name" value="MFP"/>
</dbReference>
<evidence type="ECO:0000256" key="5">
    <source>
        <dbReference type="SAM" id="Coils"/>
    </source>
</evidence>
<evidence type="ECO:0000256" key="1">
    <source>
        <dbReference type="ARBA" id="ARBA00004167"/>
    </source>
</evidence>
<dbReference type="STRING" id="1430440.MGMSRv2__3253"/>
<dbReference type="EMBL" id="HG794546">
    <property type="protein sequence ID" value="CDL00468.1"/>
    <property type="molecule type" value="Genomic_DNA"/>
</dbReference>
<evidence type="ECO:0000256" key="6">
    <source>
        <dbReference type="SAM" id="Phobius"/>
    </source>
</evidence>
<evidence type="ECO:0000256" key="2">
    <source>
        <dbReference type="ARBA" id="ARBA00022692"/>
    </source>
</evidence>
<organism evidence="7 8">
    <name type="scientific">Magnetospirillum gryphiswaldense (strain DSM 6361 / JCM 21280 / NBRC 15271 / MSR-1)</name>
    <dbReference type="NCBI Taxonomy" id="431944"/>
    <lineage>
        <taxon>Bacteria</taxon>
        <taxon>Pseudomonadati</taxon>
        <taxon>Pseudomonadota</taxon>
        <taxon>Alphaproteobacteria</taxon>
        <taxon>Rhodospirillales</taxon>
        <taxon>Rhodospirillaceae</taxon>
        <taxon>Magnetospirillum</taxon>
    </lineage>
</organism>
<feature type="transmembrane region" description="Helical" evidence="6">
    <location>
        <begin position="178"/>
        <end position="197"/>
    </location>
</feature>
<feature type="coiled-coil region" evidence="5">
    <location>
        <begin position="516"/>
        <end position="543"/>
    </location>
</feature>
<dbReference type="CDD" id="cd05709">
    <property type="entry name" value="S2P-M50"/>
    <property type="match status" value="1"/>
</dbReference>
<dbReference type="GO" id="GO:0016020">
    <property type="term" value="C:membrane"/>
    <property type="evidence" value="ECO:0007669"/>
    <property type="project" value="UniProtKB-SubCell"/>
</dbReference>
<keyword evidence="3 6" id="KW-1133">Transmembrane helix</keyword>
<dbReference type="eggNOG" id="COG1994">
    <property type="taxonomic scope" value="Bacteria"/>
</dbReference>
<protein>
    <submittedName>
        <fullName evidence="7">Peptidase family M50</fullName>
    </submittedName>
</protein>
<feature type="transmembrane region" description="Helical" evidence="6">
    <location>
        <begin position="247"/>
        <end position="268"/>
    </location>
</feature>